<dbReference type="Proteomes" id="UP001597508">
    <property type="component" value="Unassembled WGS sequence"/>
</dbReference>
<name>A0ABW5LYU9_9FLAO</name>
<gene>
    <name evidence="1" type="ORF">ACFSRZ_14110</name>
</gene>
<keyword evidence="2" id="KW-1185">Reference proteome</keyword>
<protein>
    <submittedName>
        <fullName evidence="1">Uncharacterized protein</fullName>
    </submittedName>
</protein>
<comment type="caution">
    <text evidence="1">The sequence shown here is derived from an EMBL/GenBank/DDBJ whole genome shotgun (WGS) entry which is preliminary data.</text>
</comment>
<dbReference type="RefSeq" id="WP_379667213.1">
    <property type="nucleotide sequence ID" value="NZ_JBHULH010000011.1"/>
</dbReference>
<accession>A0ABW5LYU9</accession>
<organism evidence="1 2">
    <name type="scientific">Pseudotenacibaculum haliotis</name>
    <dbReference type="NCBI Taxonomy" id="1862138"/>
    <lineage>
        <taxon>Bacteria</taxon>
        <taxon>Pseudomonadati</taxon>
        <taxon>Bacteroidota</taxon>
        <taxon>Flavobacteriia</taxon>
        <taxon>Flavobacteriales</taxon>
        <taxon>Flavobacteriaceae</taxon>
        <taxon>Pseudotenacibaculum</taxon>
    </lineage>
</organism>
<proteinExistence type="predicted"/>
<evidence type="ECO:0000313" key="1">
    <source>
        <dbReference type="EMBL" id="MFD2568507.1"/>
    </source>
</evidence>
<evidence type="ECO:0000313" key="2">
    <source>
        <dbReference type="Proteomes" id="UP001597508"/>
    </source>
</evidence>
<reference evidence="2" key="1">
    <citation type="journal article" date="2019" name="Int. J. Syst. Evol. Microbiol.">
        <title>The Global Catalogue of Microorganisms (GCM) 10K type strain sequencing project: providing services to taxonomists for standard genome sequencing and annotation.</title>
        <authorList>
            <consortium name="The Broad Institute Genomics Platform"/>
            <consortium name="The Broad Institute Genome Sequencing Center for Infectious Disease"/>
            <person name="Wu L."/>
            <person name="Ma J."/>
        </authorList>
    </citation>
    <scope>NUCLEOTIDE SEQUENCE [LARGE SCALE GENOMIC DNA]</scope>
    <source>
        <strain evidence="2">KCTC 52127</strain>
    </source>
</reference>
<dbReference type="EMBL" id="JBHULH010000011">
    <property type="protein sequence ID" value="MFD2568507.1"/>
    <property type="molecule type" value="Genomic_DNA"/>
</dbReference>
<sequence length="92" mass="10595">MLNTVLFLALLILFAAILIRDHLVVAKQEDTERLTQLIEQINIEKALKSQNQEELESVLQLSENTDRKFLKIKLELLSIEDDLQEILPGLLN</sequence>